<feature type="binding site" evidence="8">
    <location>
        <position position="222"/>
    </location>
    <ligand>
        <name>L-glutamine</name>
        <dbReference type="ChEBI" id="CHEBI:58359"/>
    </ligand>
</feature>
<dbReference type="Gene3D" id="3.50.30.20">
    <property type="entry name" value="Carbamoyl-phosphate synthase small subunit, N-terminal domain"/>
    <property type="match status" value="1"/>
</dbReference>
<evidence type="ECO:0000256" key="5">
    <source>
        <dbReference type="ARBA" id="ARBA00022840"/>
    </source>
</evidence>
<dbReference type="EC" id="6.3.5.5" evidence="8"/>
<sequence length="366" mass="39596">MKKRYLVLEDGTIFEGTAFGADSASIGDVVFTTGMTGYQETISNPSGFGQIVVMTYPLIGNYGINRDDYESIEPAINGLVVRELSEEPSNFRSSMTLGALLELKGIPGIEGIDTRMLTRILRQKGSLKGKLTAAGEEINEAYAIADVSSYETPKNLVAMISTKKPYPSPGRGKRVVVIDYGLKHGLLREMNRRDYDVIVVPHDTSTEEILALGPDGILLSNGPGNPTDVEGAVETIKQLIGKAPIFGIGLGHQLLALSYGAKTVKMKIGHSGGNYPVKDLLTGRTELTSQSHGYSVDEESIDTSKLEITHRALNDNSVEGLRSKNDAAFSVQFHPEASPGPEDAKHLFDRFEDLMNVSKGEGNYNA</sequence>
<dbReference type="SUPFAM" id="SSF52021">
    <property type="entry name" value="Carbamoyl phosphate synthetase, small subunit N-terminal domain"/>
    <property type="match status" value="1"/>
</dbReference>
<comment type="catalytic activity">
    <reaction evidence="7 8">
        <text>hydrogencarbonate + L-glutamine + 2 ATP + H2O = carbamoyl phosphate + L-glutamate + 2 ADP + phosphate + 2 H(+)</text>
        <dbReference type="Rhea" id="RHEA:18633"/>
        <dbReference type="ChEBI" id="CHEBI:15377"/>
        <dbReference type="ChEBI" id="CHEBI:15378"/>
        <dbReference type="ChEBI" id="CHEBI:17544"/>
        <dbReference type="ChEBI" id="CHEBI:29985"/>
        <dbReference type="ChEBI" id="CHEBI:30616"/>
        <dbReference type="ChEBI" id="CHEBI:43474"/>
        <dbReference type="ChEBI" id="CHEBI:58228"/>
        <dbReference type="ChEBI" id="CHEBI:58359"/>
        <dbReference type="ChEBI" id="CHEBI:456216"/>
        <dbReference type="EC" id="6.3.5.5"/>
    </reaction>
</comment>
<keyword evidence="8" id="KW-0665">Pyrimidine biosynthesis</keyword>
<dbReference type="InterPro" id="IPR002474">
    <property type="entry name" value="CarbamoylP_synth_ssu_N"/>
</dbReference>
<comment type="subunit">
    <text evidence="8">Composed of two chains; the small (or glutamine) chain promotes the hydrolysis of glutamine to ammonia, which is used by the large (or ammonia) chain to synthesize carbamoyl phosphate. Tetramer of heterodimers (alpha,beta)4.</text>
</comment>
<dbReference type="InterPro" id="IPR006274">
    <property type="entry name" value="CarbamoylP_synth_ssu"/>
</dbReference>
<dbReference type="GO" id="GO:0004088">
    <property type="term" value="F:carbamoyl-phosphate synthase (glutamine-hydrolyzing) activity"/>
    <property type="evidence" value="ECO:0007669"/>
    <property type="project" value="UniProtKB-EC"/>
</dbReference>
<dbReference type="PRINTS" id="PR00096">
    <property type="entry name" value="GATASE"/>
</dbReference>
<feature type="binding site" evidence="8">
    <location>
        <position position="46"/>
    </location>
    <ligand>
        <name>L-glutamine</name>
        <dbReference type="ChEBI" id="CHEBI:58359"/>
    </ligand>
</feature>
<dbReference type="SUPFAM" id="SSF52317">
    <property type="entry name" value="Class I glutamine amidotransferase-like"/>
    <property type="match status" value="1"/>
</dbReference>
<dbReference type="EMBL" id="JACSQN010000002">
    <property type="protein sequence ID" value="MBD7983466.1"/>
    <property type="molecule type" value="Genomic_DNA"/>
</dbReference>
<feature type="binding site" evidence="8">
    <location>
        <position position="250"/>
    </location>
    <ligand>
        <name>L-glutamine</name>
        <dbReference type="ChEBI" id="CHEBI:58359"/>
    </ligand>
</feature>
<comment type="similarity">
    <text evidence="2 8">Belongs to the CarA family.</text>
</comment>
<keyword evidence="8" id="KW-0028">Amino-acid biosynthesis</keyword>
<keyword evidence="4 8" id="KW-0547">Nucleotide-binding</keyword>
<comment type="pathway">
    <text evidence="8">Pyrimidine metabolism; UMP biosynthesis via de novo pathway; (S)-dihydroorotate from bicarbonate: step 1/3.</text>
</comment>
<feature type="region of interest" description="CPSase" evidence="8">
    <location>
        <begin position="1"/>
        <end position="173"/>
    </location>
</feature>
<dbReference type="NCBIfam" id="NF009475">
    <property type="entry name" value="PRK12838.1"/>
    <property type="match status" value="1"/>
</dbReference>
<comment type="catalytic activity">
    <reaction evidence="8">
        <text>L-glutamine + H2O = L-glutamate + NH4(+)</text>
        <dbReference type="Rhea" id="RHEA:15889"/>
        <dbReference type="ChEBI" id="CHEBI:15377"/>
        <dbReference type="ChEBI" id="CHEBI:28938"/>
        <dbReference type="ChEBI" id="CHEBI:29985"/>
        <dbReference type="ChEBI" id="CHEBI:58359"/>
    </reaction>
</comment>
<feature type="binding site" evidence="8">
    <location>
        <position position="294"/>
    </location>
    <ligand>
        <name>L-glutamine</name>
        <dbReference type="ChEBI" id="CHEBI:58359"/>
    </ligand>
</feature>
<comment type="caution">
    <text evidence="8">Lacks conserved residue(s) required for the propagation of feature annotation.</text>
</comment>
<dbReference type="InterPro" id="IPR029062">
    <property type="entry name" value="Class_I_gatase-like"/>
</dbReference>
<accession>A0ABR8U611</accession>
<feature type="binding site" evidence="8">
    <location>
        <position position="293"/>
    </location>
    <ligand>
        <name>L-glutamine</name>
        <dbReference type="ChEBI" id="CHEBI:58359"/>
    </ligand>
</feature>
<keyword evidence="11" id="KW-1185">Reference proteome</keyword>
<dbReference type="InterPro" id="IPR017926">
    <property type="entry name" value="GATASE"/>
</dbReference>
<evidence type="ECO:0000313" key="11">
    <source>
        <dbReference type="Proteomes" id="UP000626786"/>
    </source>
</evidence>
<dbReference type="InterPro" id="IPR050472">
    <property type="entry name" value="Anth_synth/Amidotransfase"/>
</dbReference>
<feature type="active site" evidence="8">
    <location>
        <position position="334"/>
    </location>
</feature>
<feature type="active site" evidence="8">
    <location>
        <position position="336"/>
    </location>
</feature>
<dbReference type="InterPro" id="IPR036480">
    <property type="entry name" value="CarbP_synth_ssu_N_sf"/>
</dbReference>
<dbReference type="Proteomes" id="UP000626786">
    <property type="component" value="Unassembled WGS sequence"/>
</dbReference>
<protein>
    <recommendedName>
        <fullName evidence="8">Carbamoyl phosphate synthase small chain</fullName>
        <ecNumber evidence="8">6.3.5.5</ecNumber>
    </recommendedName>
    <alternativeName>
        <fullName evidence="8">Carbamoyl phosphate synthetase glutamine chain</fullName>
    </alternativeName>
</protein>
<evidence type="ECO:0000259" key="9">
    <source>
        <dbReference type="SMART" id="SM01097"/>
    </source>
</evidence>
<dbReference type="Pfam" id="PF00117">
    <property type="entry name" value="GATase"/>
    <property type="match status" value="1"/>
</dbReference>
<dbReference type="HAMAP" id="MF_01209">
    <property type="entry name" value="CPSase_S_chain"/>
    <property type="match status" value="1"/>
</dbReference>
<evidence type="ECO:0000256" key="6">
    <source>
        <dbReference type="ARBA" id="ARBA00022962"/>
    </source>
</evidence>
<comment type="function">
    <text evidence="8">Small subunit of the glutamine-dependent carbamoyl phosphate synthetase (CPSase). CPSase catalyzes the formation of carbamoyl phosphate from the ammonia moiety of glutamine, carbonate, and phosphate donated by ATP, constituting the first step of 2 biosynthetic pathways, one leading to arginine and/or urea and the other to pyrimidine nucleotides. The small subunit (glutamine amidotransferase) binds and cleaves glutamine to supply the large subunit with the substrate ammonia.</text>
</comment>
<feature type="binding site" evidence="8">
    <location>
        <position position="253"/>
    </location>
    <ligand>
        <name>L-glutamine</name>
        <dbReference type="ChEBI" id="CHEBI:58359"/>
    </ligand>
</feature>
<dbReference type="PROSITE" id="PS51273">
    <property type="entry name" value="GATASE_TYPE_1"/>
    <property type="match status" value="1"/>
</dbReference>
<dbReference type="InterPro" id="IPR035686">
    <property type="entry name" value="CPSase_GATase1"/>
</dbReference>
<dbReference type="RefSeq" id="WP_191693106.1">
    <property type="nucleotide sequence ID" value="NZ_JACSQN010000002.1"/>
</dbReference>
<dbReference type="NCBIfam" id="TIGR01368">
    <property type="entry name" value="CPSaseIIsmall"/>
    <property type="match status" value="1"/>
</dbReference>
<evidence type="ECO:0000313" key="10">
    <source>
        <dbReference type="EMBL" id="MBD7983466.1"/>
    </source>
</evidence>
<feature type="domain" description="Carbamoyl-phosphate synthase small subunit N-terminal" evidence="9">
    <location>
        <begin position="2"/>
        <end position="132"/>
    </location>
</feature>
<keyword evidence="3 8" id="KW-0436">Ligase</keyword>
<dbReference type="PRINTS" id="PR00099">
    <property type="entry name" value="CPSGATASE"/>
</dbReference>
<evidence type="ECO:0000256" key="3">
    <source>
        <dbReference type="ARBA" id="ARBA00022598"/>
    </source>
</evidence>
<dbReference type="Gene3D" id="3.40.50.880">
    <property type="match status" value="1"/>
</dbReference>
<dbReference type="Pfam" id="PF00988">
    <property type="entry name" value="CPSase_sm_chain"/>
    <property type="match status" value="1"/>
</dbReference>
<evidence type="ECO:0000256" key="1">
    <source>
        <dbReference type="ARBA" id="ARBA00005077"/>
    </source>
</evidence>
<keyword evidence="6 8" id="KW-0315">Glutamine amidotransferase</keyword>
<keyword evidence="8" id="KW-0055">Arginine biosynthesis</keyword>
<feature type="binding site" evidence="8">
    <location>
        <position position="224"/>
    </location>
    <ligand>
        <name>L-glutamine</name>
        <dbReference type="ChEBI" id="CHEBI:58359"/>
    </ligand>
</feature>
<comment type="caution">
    <text evidence="10">The sequence shown here is derived from an EMBL/GenBank/DDBJ whole genome shotgun (WGS) entry which is preliminary data.</text>
</comment>
<evidence type="ECO:0000256" key="7">
    <source>
        <dbReference type="ARBA" id="ARBA00048816"/>
    </source>
</evidence>
<dbReference type="SMART" id="SM01097">
    <property type="entry name" value="CPSase_sm_chain"/>
    <property type="match status" value="1"/>
</dbReference>
<dbReference type="PRINTS" id="PR00097">
    <property type="entry name" value="ANTSNTHASEII"/>
</dbReference>
<proteinExistence type="inferred from homology"/>
<comment type="pathway">
    <text evidence="1 8">Amino-acid biosynthesis; L-arginine biosynthesis; carbamoyl phosphate from bicarbonate: step 1/1.</text>
</comment>
<evidence type="ECO:0000256" key="4">
    <source>
        <dbReference type="ARBA" id="ARBA00022741"/>
    </source>
</evidence>
<organism evidence="10 11">
    <name type="scientific">Sporosarcina quadrami</name>
    <dbReference type="NCBI Taxonomy" id="2762234"/>
    <lineage>
        <taxon>Bacteria</taxon>
        <taxon>Bacillati</taxon>
        <taxon>Bacillota</taxon>
        <taxon>Bacilli</taxon>
        <taxon>Bacillales</taxon>
        <taxon>Caryophanaceae</taxon>
        <taxon>Sporosarcina</taxon>
    </lineage>
</organism>
<gene>
    <name evidence="8 10" type="primary">carA</name>
    <name evidence="10" type="ORF">H9649_02640</name>
</gene>
<reference evidence="10 11" key="1">
    <citation type="submission" date="2020-08" db="EMBL/GenBank/DDBJ databases">
        <title>A Genomic Blueprint of the Chicken Gut Microbiome.</title>
        <authorList>
            <person name="Gilroy R."/>
            <person name="Ravi A."/>
            <person name="Getino M."/>
            <person name="Pursley I."/>
            <person name="Horton D.L."/>
            <person name="Alikhan N.-F."/>
            <person name="Baker D."/>
            <person name="Gharbi K."/>
            <person name="Hall N."/>
            <person name="Watson M."/>
            <person name="Adriaenssens E.M."/>
            <person name="Foster-Nyarko E."/>
            <person name="Jarju S."/>
            <person name="Secka A."/>
            <person name="Antonio M."/>
            <person name="Oren A."/>
            <person name="Chaudhuri R."/>
            <person name="La Ragione R.M."/>
            <person name="Hildebrand F."/>
            <person name="Pallen M.J."/>
        </authorList>
    </citation>
    <scope>NUCLEOTIDE SEQUENCE [LARGE SCALE GENOMIC DNA]</scope>
    <source>
        <strain evidence="10 11">Sa2YVA2</strain>
    </source>
</reference>
<dbReference type="PANTHER" id="PTHR43418">
    <property type="entry name" value="MULTIFUNCTIONAL TRYPTOPHAN BIOSYNTHESIS PROTEIN-RELATED"/>
    <property type="match status" value="1"/>
</dbReference>
<name>A0ABR8U611_9BACL</name>
<dbReference type="CDD" id="cd01744">
    <property type="entry name" value="GATase1_CPSase"/>
    <property type="match status" value="1"/>
</dbReference>
<evidence type="ECO:0000256" key="2">
    <source>
        <dbReference type="ARBA" id="ARBA00007800"/>
    </source>
</evidence>
<dbReference type="PANTHER" id="PTHR43418:SF7">
    <property type="entry name" value="CARBAMOYL-PHOSPHATE SYNTHASE SMALL CHAIN"/>
    <property type="match status" value="1"/>
</dbReference>
<evidence type="ECO:0000256" key="8">
    <source>
        <dbReference type="HAMAP-Rule" id="MF_01209"/>
    </source>
</evidence>
<keyword evidence="5 8" id="KW-0067">ATP-binding</keyword>